<reference evidence="1" key="1">
    <citation type="submission" date="2023-07" db="EMBL/GenBank/DDBJ databases">
        <title>Genome content predicts the carbon catabolic preferences of heterotrophic bacteria.</title>
        <authorList>
            <person name="Gralka M."/>
        </authorList>
    </citation>
    <scope>NUCLEOTIDE SEQUENCE</scope>
    <source>
        <strain evidence="1">I2M02</strain>
    </source>
</reference>
<sequence>MDNIRILDAPDPGVTAEPHWGNTNYYDLPPRDRRKAAKRKNARGRRWAQAEAVRANWTPEEFSAEEERIAAQIAEWEAQRDAA</sequence>
<dbReference type="EMBL" id="JAUOPJ010000001">
    <property type="protein sequence ID" value="MDO6455616.1"/>
    <property type="molecule type" value="Genomic_DNA"/>
</dbReference>
<gene>
    <name evidence="1" type="ORF">Q4494_00875</name>
</gene>
<comment type="caution">
    <text evidence="1">The sequence shown here is derived from an EMBL/GenBank/DDBJ whole genome shotgun (WGS) entry which is preliminary data.</text>
</comment>
<dbReference type="Proteomes" id="UP001169823">
    <property type="component" value="Unassembled WGS sequence"/>
</dbReference>
<organism evidence="1 2">
    <name type="scientific">Celeribacter halophilus</name>
    <dbReference type="NCBI Taxonomy" id="576117"/>
    <lineage>
        <taxon>Bacteria</taxon>
        <taxon>Pseudomonadati</taxon>
        <taxon>Pseudomonadota</taxon>
        <taxon>Alphaproteobacteria</taxon>
        <taxon>Rhodobacterales</taxon>
        <taxon>Roseobacteraceae</taxon>
        <taxon>Celeribacter</taxon>
    </lineage>
</organism>
<proteinExistence type="predicted"/>
<accession>A0AAW7XN01</accession>
<name>A0AAW7XN01_9RHOB</name>
<dbReference type="RefSeq" id="WP_303493942.1">
    <property type="nucleotide sequence ID" value="NZ_JAUOPJ010000001.1"/>
</dbReference>
<protein>
    <submittedName>
        <fullName evidence="1">Uncharacterized protein</fullName>
    </submittedName>
</protein>
<evidence type="ECO:0000313" key="1">
    <source>
        <dbReference type="EMBL" id="MDO6455616.1"/>
    </source>
</evidence>
<dbReference type="AlphaFoldDB" id="A0AAW7XN01"/>
<evidence type="ECO:0000313" key="2">
    <source>
        <dbReference type="Proteomes" id="UP001169823"/>
    </source>
</evidence>